<reference evidence="1" key="1">
    <citation type="submission" date="2023-12" db="EMBL/GenBank/DDBJ databases">
        <title>Genome assembly of Anisodus tanguticus.</title>
        <authorList>
            <person name="Wang Y.-J."/>
        </authorList>
    </citation>
    <scope>NUCLEOTIDE SEQUENCE</scope>
    <source>
        <strain evidence="1">KB-2021</strain>
        <tissue evidence="1">Leaf</tissue>
    </source>
</reference>
<organism evidence="1 2">
    <name type="scientific">Anisodus tanguticus</name>
    <dbReference type="NCBI Taxonomy" id="243964"/>
    <lineage>
        <taxon>Eukaryota</taxon>
        <taxon>Viridiplantae</taxon>
        <taxon>Streptophyta</taxon>
        <taxon>Embryophyta</taxon>
        <taxon>Tracheophyta</taxon>
        <taxon>Spermatophyta</taxon>
        <taxon>Magnoliopsida</taxon>
        <taxon>eudicotyledons</taxon>
        <taxon>Gunneridae</taxon>
        <taxon>Pentapetalae</taxon>
        <taxon>asterids</taxon>
        <taxon>lamiids</taxon>
        <taxon>Solanales</taxon>
        <taxon>Solanaceae</taxon>
        <taxon>Solanoideae</taxon>
        <taxon>Hyoscyameae</taxon>
        <taxon>Anisodus</taxon>
    </lineage>
</organism>
<keyword evidence="2" id="KW-1185">Reference proteome</keyword>
<dbReference type="Proteomes" id="UP001291623">
    <property type="component" value="Unassembled WGS sequence"/>
</dbReference>
<dbReference type="EMBL" id="JAVYJV010000005">
    <property type="protein sequence ID" value="KAK4370178.1"/>
    <property type="molecule type" value="Genomic_DNA"/>
</dbReference>
<gene>
    <name evidence="1" type="ORF">RND71_009653</name>
</gene>
<sequence>MAALLANPRVNCEEMNQEESPLTTPRVEMVKRPCRGNKPQLRHLTYKPIDIEKKKSYLSWINMRSDQEHIGYTLIMDFRWFKNLSRPGSWLTDDHVTEIMALMRSCSIDYPKYYDPSDIIMDVFSCSALMAIYNDIVVKSATSLRSIKDVLNEYEFNDQILDYVTGDHPQPFGICWVGAERMFCV</sequence>
<dbReference type="AlphaFoldDB" id="A0AAE1VHE6"/>
<name>A0AAE1VHE6_9SOLA</name>
<evidence type="ECO:0000313" key="2">
    <source>
        <dbReference type="Proteomes" id="UP001291623"/>
    </source>
</evidence>
<accession>A0AAE1VHE6</accession>
<proteinExistence type="predicted"/>
<protein>
    <submittedName>
        <fullName evidence="1">Uncharacterized protein</fullName>
    </submittedName>
</protein>
<comment type="caution">
    <text evidence="1">The sequence shown here is derived from an EMBL/GenBank/DDBJ whole genome shotgun (WGS) entry which is preliminary data.</text>
</comment>
<evidence type="ECO:0000313" key="1">
    <source>
        <dbReference type="EMBL" id="KAK4370178.1"/>
    </source>
</evidence>